<comment type="caution">
    <text evidence="1">The sequence shown here is derived from an EMBL/GenBank/DDBJ whole genome shotgun (WGS) entry which is preliminary data.</text>
</comment>
<evidence type="ECO:0000313" key="2">
    <source>
        <dbReference type="Proteomes" id="UP000679008"/>
    </source>
</evidence>
<keyword evidence="2" id="KW-1185">Reference proteome</keyword>
<dbReference type="Proteomes" id="UP000679008">
    <property type="component" value="Unassembled WGS sequence"/>
</dbReference>
<gene>
    <name evidence="1" type="ORF">KBJ98_03495</name>
</gene>
<sequence length="208" mass="24485">MDYNEAKQLCYKYSVKNWFFNDWDGSIDVYGDVNLQTFQGRQLPLKFNWVRGNFNIWETRLTTLDGAPCIIDGDFNCYDNELTSLYRGPQVVKGDYNIRGTILKNLEYIAPIIGRDLIFDDSLCSTYSANEDLEVGGVVRFSQYNNTYSMTITHRYNQCCLRPEIVMNLRHIDLILKYQRYFSVWNDDLTFNVENFNELIFEIEDGLL</sequence>
<reference evidence="1 2" key="1">
    <citation type="submission" date="2021-04" db="EMBL/GenBank/DDBJ databases">
        <title>Description of novel Flavobacterium sp. F-328.</title>
        <authorList>
            <person name="Saticioglu I.B."/>
        </authorList>
    </citation>
    <scope>NUCLEOTIDE SEQUENCE [LARGE SCALE GENOMIC DNA]</scope>
    <source>
        <strain evidence="1 2">F-328</strain>
    </source>
</reference>
<evidence type="ECO:0000313" key="1">
    <source>
        <dbReference type="EMBL" id="MBQ0907763.1"/>
    </source>
</evidence>
<protein>
    <submittedName>
        <fullName evidence="1">Uncharacterized protein</fullName>
    </submittedName>
</protein>
<name>A0ABS5D163_9FLAO</name>
<dbReference type="EMBL" id="JAGPXB010000002">
    <property type="protein sequence ID" value="MBQ0907763.1"/>
    <property type="molecule type" value="Genomic_DNA"/>
</dbReference>
<dbReference type="RefSeq" id="WP_210788298.1">
    <property type="nucleotide sequence ID" value="NZ_JAGPXB010000002.1"/>
</dbReference>
<proteinExistence type="predicted"/>
<accession>A0ABS5D163</accession>
<organism evidence="1 2">
    <name type="scientific">Flavobacterium erciyesense</name>
    <dbReference type="NCBI Taxonomy" id="2825842"/>
    <lineage>
        <taxon>Bacteria</taxon>
        <taxon>Pseudomonadati</taxon>
        <taxon>Bacteroidota</taxon>
        <taxon>Flavobacteriia</taxon>
        <taxon>Flavobacteriales</taxon>
        <taxon>Flavobacteriaceae</taxon>
        <taxon>Flavobacterium</taxon>
    </lineage>
</organism>